<feature type="compositionally biased region" description="Low complexity" evidence="1">
    <location>
        <begin position="30"/>
        <end position="53"/>
    </location>
</feature>
<name>A0A0G8AX99_9SYNE</name>
<protein>
    <submittedName>
        <fullName evidence="2">Uncharacterized protein</fullName>
    </submittedName>
</protein>
<gene>
    <name evidence="2" type="ORF">TQ37_03945</name>
</gene>
<sequence length="106" mass="11281">MTNRKSLLGRSRPADRLSKSDREALERAAAEPAPESPPAKASPAKNTAPPANAGKEASVRKSQLKFHWTAECPACGFKVAGGGNPQPGQRLARCGRCKLNIYLKGK</sequence>
<dbReference type="PATRIC" id="fig|1608419.3.peg.2311"/>
<comment type="caution">
    <text evidence="2">The sequence shown here is derived from an EMBL/GenBank/DDBJ whole genome shotgun (WGS) entry which is preliminary data.</text>
</comment>
<reference evidence="2 3" key="1">
    <citation type="submission" date="2015-02" db="EMBL/GenBank/DDBJ databases">
        <authorList>
            <person name="Slaby B."/>
            <person name="Hentschel U."/>
        </authorList>
    </citation>
    <scope>NUCLEOTIDE SEQUENCE [LARGE SCALE GENOMIC DNA]</scope>
    <source>
        <strain evidence="2">15L</strain>
    </source>
</reference>
<dbReference type="EMBL" id="JYFQ01000080">
    <property type="protein sequence ID" value="KKZ13623.1"/>
    <property type="molecule type" value="Genomic_DNA"/>
</dbReference>
<organism evidence="2 3">
    <name type="scientific">Candidatus Synechococcus spongiarum 15L</name>
    <dbReference type="NCBI Taxonomy" id="1608419"/>
    <lineage>
        <taxon>Bacteria</taxon>
        <taxon>Bacillati</taxon>
        <taxon>Cyanobacteriota</taxon>
        <taxon>Cyanophyceae</taxon>
        <taxon>Synechococcales</taxon>
        <taxon>Synechococcaceae</taxon>
        <taxon>Synechococcus</taxon>
    </lineage>
</organism>
<dbReference type="Proteomes" id="UP000035037">
    <property type="component" value="Unassembled WGS sequence"/>
</dbReference>
<evidence type="ECO:0000313" key="2">
    <source>
        <dbReference type="EMBL" id="KKZ13623.1"/>
    </source>
</evidence>
<proteinExistence type="predicted"/>
<accession>A0A0G8AX99</accession>
<feature type="compositionally biased region" description="Basic and acidic residues" evidence="1">
    <location>
        <begin position="12"/>
        <end position="29"/>
    </location>
</feature>
<dbReference type="AlphaFoldDB" id="A0A0G8AX99"/>
<evidence type="ECO:0000256" key="1">
    <source>
        <dbReference type="SAM" id="MobiDB-lite"/>
    </source>
</evidence>
<feature type="region of interest" description="Disordered" evidence="1">
    <location>
        <begin position="1"/>
        <end position="62"/>
    </location>
</feature>
<evidence type="ECO:0000313" key="3">
    <source>
        <dbReference type="Proteomes" id="UP000035037"/>
    </source>
</evidence>
<reference evidence="2 3" key="2">
    <citation type="submission" date="2015-05" db="EMBL/GenBank/DDBJ databases">
        <title>Lifestyle Evolution in Cyanobacterial Symbionts of Sponges.</title>
        <authorList>
            <person name="Burgsdorf I."/>
            <person name="Slaby B.M."/>
            <person name="Handley K.M."/>
            <person name="Haber M."/>
            <person name="Blom J."/>
            <person name="Marshall C.W."/>
            <person name="Gilbert J.A."/>
            <person name="Hentschel U."/>
            <person name="Steindler L."/>
        </authorList>
    </citation>
    <scope>NUCLEOTIDE SEQUENCE [LARGE SCALE GENOMIC DNA]</scope>
    <source>
        <strain evidence="2">15L</strain>
    </source>
</reference>